<accession>A0A7S4A6U3</accession>
<feature type="domain" description="Fe2OG dioxygenase" evidence="1">
    <location>
        <begin position="101"/>
        <end position="228"/>
    </location>
</feature>
<dbReference type="InterPro" id="IPR027443">
    <property type="entry name" value="IPNS-like_sf"/>
</dbReference>
<name>A0A7S4A6U3_9STRA</name>
<evidence type="ECO:0000259" key="1">
    <source>
        <dbReference type="PROSITE" id="PS51471"/>
    </source>
</evidence>
<evidence type="ECO:0000313" key="2">
    <source>
        <dbReference type="EMBL" id="CAE0705421.1"/>
    </source>
</evidence>
<protein>
    <recommendedName>
        <fullName evidence="1">Fe2OG dioxygenase domain-containing protein</fullName>
    </recommendedName>
</protein>
<dbReference type="Gene3D" id="2.60.120.330">
    <property type="entry name" value="B-lactam Antibiotic, Isopenicillin N Synthase, Chain"/>
    <property type="match status" value="1"/>
</dbReference>
<dbReference type="EMBL" id="CAKKNE010000003">
    <property type="protein sequence ID" value="CAH0372086.1"/>
    <property type="molecule type" value="Genomic_DNA"/>
</dbReference>
<reference evidence="2" key="1">
    <citation type="submission" date="2021-01" db="EMBL/GenBank/DDBJ databases">
        <authorList>
            <person name="Corre E."/>
            <person name="Pelletier E."/>
            <person name="Niang G."/>
            <person name="Scheremetjew M."/>
            <person name="Finn R."/>
            <person name="Kale V."/>
            <person name="Holt S."/>
            <person name="Cochrane G."/>
            <person name="Meng A."/>
            <person name="Brown T."/>
            <person name="Cohen L."/>
        </authorList>
    </citation>
    <scope>NUCLEOTIDE SEQUENCE</scope>
    <source>
        <strain evidence="2">CCMP1756</strain>
    </source>
</reference>
<evidence type="ECO:0000313" key="4">
    <source>
        <dbReference type="Proteomes" id="UP000789595"/>
    </source>
</evidence>
<dbReference type="PROSITE" id="PS51471">
    <property type="entry name" value="FE2OG_OXY"/>
    <property type="match status" value="1"/>
</dbReference>
<keyword evidence="4" id="KW-1185">Reference proteome</keyword>
<dbReference type="EMBL" id="HBIW01024190">
    <property type="protein sequence ID" value="CAE0705421.1"/>
    <property type="molecule type" value="Transcribed_RNA"/>
</dbReference>
<dbReference type="Proteomes" id="UP000789595">
    <property type="component" value="Unassembled WGS sequence"/>
</dbReference>
<gene>
    <name evidence="2" type="ORF">PCAL00307_LOCUS20870</name>
    <name evidence="3" type="ORF">PECAL_3P20610</name>
</gene>
<dbReference type="InterPro" id="IPR005123">
    <property type="entry name" value="Oxoglu/Fe-dep_dioxygenase_dom"/>
</dbReference>
<sequence>MAPRKLTPPVLGADASQKAVAALRKHLSAQLSPVLCVEDAALAARCRAMASRESALHASQPDARQEAFPLDGPDWSQLREDLTALAERTLRRLAPDVPRLPLDARLCLRRYPPGHTGQRLGAHVDDTLCTLLWASTPGLEILAPQDDAAWNGADVAKVGLPTMGPPPKVVQEDDWATVTPPSADCFLFTPGNGWSGIVTSVPLRSPTLHRVAVGGDVERLSLPLLVSVRGDYGSALNSVGEALRQISLDGAAKAAEDRLSPLTEVLGVELLQHLDAESLCRLNMCARFFGEEHATTRRSRCEDAARERALDLMQGHVTGLCVLEGVSSVRQLGQQVFRAFLVAFYKSLAREQCRTFPYLPDGRRIPKGRWPKWRQDFQGWFHTLDAFEAGPVAAYAAAEALRGLAMAVTGGSPPQAVLDAAREAADRALLARPGELRVWVDTRRDLPHDDGRIAALVAGQGGRWERNYDSDDYSDDSYDTMFFGTATFPSLRHAVEVKDALRADEAVECLSVQYLDWERLNYLLS</sequence>
<reference evidence="3" key="2">
    <citation type="submission" date="2021-11" db="EMBL/GenBank/DDBJ databases">
        <authorList>
            <consortium name="Genoscope - CEA"/>
            <person name="William W."/>
        </authorList>
    </citation>
    <scope>NUCLEOTIDE SEQUENCE</scope>
</reference>
<evidence type="ECO:0000313" key="3">
    <source>
        <dbReference type="EMBL" id="CAH0372086.1"/>
    </source>
</evidence>
<organism evidence="2">
    <name type="scientific">Pelagomonas calceolata</name>
    <dbReference type="NCBI Taxonomy" id="35677"/>
    <lineage>
        <taxon>Eukaryota</taxon>
        <taxon>Sar</taxon>
        <taxon>Stramenopiles</taxon>
        <taxon>Ochrophyta</taxon>
        <taxon>Pelagophyceae</taxon>
        <taxon>Pelagomonadales</taxon>
        <taxon>Pelagomonadaceae</taxon>
        <taxon>Pelagomonas</taxon>
    </lineage>
</organism>
<dbReference type="OrthoDB" id="206913at2759"/>
<dbReference type="AlphaFoldDB" id="A0A7S4A6U3"/>
<proteinExistence type="predicted"/>
<dbReference type="SUPFAM" id="SSF51197">
    <property type="entry name" value="Clavaminate synthase-like"/>
    <property type="match status" value="1"/>
</dbReference>